<reference evidence="18 19" key="1">
    <citation type="journal article" date="2016" name="G3 (Bethesda)">
        <title>First Draft Assembly and Annotation of the Genome of a California Endemic Oak Quercus lobata Nee (Fagaceae).</title>
        <authorList>
            <person name="Sork V.L."/>
            <person name="Fitz-Gibbon S.T."/>
            <person name="Puiu D."/>
            <person name="Crepeau M."/>
            <person name="Gugger P.F."/>
            <person name="Sherman R."/>
            <person name="Stevens K."/>
            <person name="Langley C.H."/>
            <person name="Pellegrini M."/>
            <person name="Salzberg S.L."/>
        </authorList>
    </citation>
    <scope>NUCLEOTIDE SEQUENCE [LARGE SCALE GENOMIC DNA]</scope>
    <source>
        <strain evidence="18 19">cv. SW786</strain>
    </source>
</reference>
<comment type="subcellular location">
    <subcellularLocation>
        <location evidence="4">Cytoplasm</location>
    </subcellularLocation>
    <subcellularLocation>
        <location evidence="3">Nucleus</location>
    </subcellularLocation>
</comment>
<evidence type="ECO:0000256" key="4">
    <source>
        <dbReference type="ARBA" id="ARBA00004496"/>
    </source>
</evidence>
<keyword evidence="19" id="KW-1185">Reference proteome</keyword>
<organism evidence="18 19">
    <name type="scientific">Quercus lobata</name>
    <name type="common">Valley oak</name>
    <dbReference type="NCBI Taxonomy" id="97700"/>
    <lineage>
        <taxon>Eukaryota</taxon>
        <taxon>Viridiplantae</taxon>
        <taxon>Streptophyta</taxon>
        <taxon>Embryophyta</taxon>
        <taxon>Tracheophyta</taxon>
        <taxon>Spermatophyta</taxon>
        <taxon>Magnoliopsida</taxon>
        <taxon>eudicotyledons</taxon>
        <taxon>Gunneridae</taxon>
        <taxon>Pentapetalae</taxon>
        <taxon>rosids</taxon>
        <taxon>fabids</taxon>
        <taxon>Fagales</taxon>
        <taxon>Fagaceae</taxon>
        <taxon>Quercus</taxon>
    </lineage>
</organism>
<evidence type="ECO:0000256" key="16">
    <source>
        <dbReference type="ARBA" id="ARBA00023242"/>
    </source>
</evidence>
<dbReference type="InterPro" id="IPR006941">
    <property type="entry name" value="RNase_CAF1"/>
</dbReference>
<comment type="subunit">
    <text evidence="6">Component of the CCR4-NOT complex, at least composed of CRR4 and CAF1 proteins.</text>
</comment>
<keyword evidence="10" id="KW-0479">Metal-binding</keyword>
<dbReference type="InterPro" id="IPR036397">
    <property type="entry name" value="RNaseH_sf"/>
</dbReference>
<dbReference type="Pfam" id="PF04857">
    <property type="entry name" value="CAF1"/>
    <property type="match status" value="1"/>
</dbReference>
<dbReference type="Gramene" id="QL10p012267:mrna">
    <property type="protein sequence ID" value="QL10p012267:mrna:CDS:1"/>
    <property type="gene ID" value="QL10p012267"/>
</dbReference>
<dbReference type="KEGG" id="qlo:115964347"/>
<reference evidence="18" key="2">
    <citation type="submission" date="2021-01" db="UniProtKB">
        <authorList>
            <consortium name="EnsemblPlants"/>
        </authorList>
    </citation>
    <scope>IDENTIFICATION</scope>
</reference>
<dbReference type="Gene3D" id="3.30.420.10">
    <property type="entry name" value="Ribonuclease H-like superfamily/Ribonuclease H"/>
    <property type="match status" value="1"/>
</dbReference>
<evidence type="ECO:0000256" key="5">
    <source>
        <dbReference type="ARBA" id="ARBA00008372"/>
    </source>
</evidence>
<dbReference type="OMA" id="PMTIETT"/>
<keyword evidence="11" id="KW-0378">Hydrolase</keyword>
<keyword evidence="8" id="KW-0963">Cytoplasm</keyword>
<dbReference type="AlphaFoldDB" id="A0A7N2RBK3"/>
<dbReference type="EMBL" id="LRBV02000010">
    <property type="status" value="NOT_ANNOTATED_CDS"/>
    <property type="molecule type" value="Genomic_DNA"/>
</dbReference>
<dbReference type="InterPro" id="IPR039637">
    <property type="entry name" value="CNOT7/CNOT8/Pop2"/>
</dbReference>
<evidence type="ECO:0000256" key="6">
    <source>
        <dbReference type="ARBA" id="ARBA00011757"/>
    </source>
</evidence>
<dbReference type="GO" id="GO:0046872">
    <property type="term" value="F:metal ion binding"/>
    <property type="evidence" value="ECO:0007669"/>
    <property type="project" value="UniProtKB-KW"/>
</dbReference>
<evidence type="ECO:0000256" key="12">
    <source>
        <dbReference type="ARBA" id="ARBA00022839"/>
    </source>
</evidence>
<evidence type="ECO:0000256" key="17">
    <source>
        <dbReference type="ARBA" id="ARBA00025148"/>
    </source>
</evidence>
<keyword evidence="12" id="KW-0269">Exonuclease</keyword>
<evidence type="ECO:0000256" key="9">
    <source>
        <dbReference type="ARBA" id="ARBA00022722"/>
    </source>
</evidence>
<evidence type="ECO:0000256" key="7">
    <source>
        <dbReference type="ARBA" id="ARBA00012161"/>
    </source>
</evidence>
<accession>A0A7N2RBK3</accession>
<comment type="similarity">
    <text evidence="5">Belongs to the CAF1 family.</text>
</comment>
<dbReference type="RefSeq" id="XP_030939542.1">
    <property type="nucleotide sequence ID" value="XM_031083682.1"/>
</dbReference>
<dbReference type="GO" id="GO:0004535">
    <property type="term" value="F:poly(A)-specific ribonuclease activity"/>
    <property type="evidence" value="ECO:0007669"/>
    <property type="project" value="UniProtKB-EC"/>
</dbReference>
<dbReference type="OrthoDB" id="1475547at2759"/>
<comment type="cofactor">
    <cofactor evidence="2">
        <name>a divalent metal cation</name>
        <dbReference type="ChEBI" id="CHEBI:60240"/>
    </cofactor>
</comment>
<dbReference type="GO" id="GO:0005634">
    <property type="term" value="C:nucleus"/>
    <property type="evidence" value="ECO:0007669"/>
    <property type="project" value="UniProtKB-SubCell"/>
</dbReference>
<keyword evidence="9" id="KW-0540">Nuclease</keyword>
<proteinExistence type="inferred from homology"/>
<evidence type="ECO:0000256" key="11">
    <source>
        <dbReference type="ARBA" id="ARBA00022801"/>
    </source>
</evidence>
<comment type="catalytic activity">
    <reaction evidence="1">
        <text>Exonucleolytic cleavage of poly(A) to 5'-AMP.</text>
        <dbReference type="EC" id="3.1.13.4"/>
    </reaction>
</comment>
<dbReference type="EnsemblPlants" id="QL10p012267:mrna">
    <property type="protein sequence ID" value="QL10p012267:mrna:CDS:1"/>
    <property type="gene ID" value="QL10p012267"/>
</dbReference>
<evidence type="ECO:0000256" key="14">
    <source>
        <dbReference type="ARBA" id="ARBA00023015"/>
    </source>
</evidence>
<gene>
    <name evidence="18" type="primary">LOC115964347</name>
</gene>
<dbReference type="InParanoid" id="A0A7N2RBK3"/>
<dbReference type="PANTHER" id="PTHR10797">
    <property type="entry name" value="CCR4-NOT TRANSCRIPTION COMPLEX SUBUNIT"/>
    <property type="match status" value="1"/>
</dbReference>
<dbReference type="InterPro" id="IPR012337">
    <property type="entry name" value="RNaseH-like_sf"/>
</dbReference>
<evidence type="ECO:0000256" key="8">
    <source>
        <dbReference type="ARBA" id="ARBA00022490"/>
    </source>
</evidence>
<evidence type="ECO:0000313" key="19">
    <source>
        <dbReference type="Proteomes" id="UP000594261"/>
    </source>
</evidence>
<evidence type="ECO:0000256" key="1">
    <source>
        <dbReference type="ARBA" id="ARBA00001663"/>
    </source>
</evidence>
<dbReference type="GeneID" id="115964347"/>
<dbReference type="Proteomes" id="UP000594261">
    <property type="component" value="Chromosome 10"/>
</dbReference>
<comment type="function">
    <text evidence="17">Ubiquitous transcription factor required for a diverse set of processes. It is a component of the CCR4 complex involved in the control of gene expression.</text>
</comment>
<evidence type="ECO:0000256" key="10">
    <source>
        <dbReference type="ARBA" id="ARBA00022723"/>
    </source>
</evidence>
<keyword evidence="13" id="KW-0694">RNA-binding</keyword>
<evidence type="ECO:0000256" key="3">
    <source>
        <dbReference type="ARBA" id="ARBA00004123"/>
    </source>
</evidence>
<dbReference type="GO" id="GO:0005737">
    <property type="term" value="C:cytoplasm"/>
    <property type="evidence" value="ECO:0007669"/>
    <property type="project" value="UniProtKB-SubCell"/>
</dbReference>
<name>A0A7N2RBK3_QUELO</name>
<keyword evidence="16" id="KW-0539">Nucleus</keyword>
<evidence type="ECO:0000313" key="18">
    <source>
        <dbReference type="EnsemblPlants" id="QL10p012267:mrna:CDS:1"/>
    </source>
</evidence>
<dbReference type="SUPFAM" id="SSF53098">
    <property type="entry name" value="Ribonuclease H-like"/>
    <property type="match status" value="1"/>
</dbReference>
<evidence type="ECO:0000256" key="15">
    <source>
        <dbReference type="ARBA" id="ARBA00023163"/>
    </source>
</evidence>
<evidence type="ECO:0000256" key="13">
    <source>
        <dbReference type="ARBA" id="ARBA00022884"/>
    </source>
</evidence>
<evidence type="ECO:0000256" key="2">
    <source>
        <dbReference type="ARBA" id="ARBA00001968"/>
    </source>
</evidence>
<dbReference type="GO" id="GO:0030014">
    <property type="term" value="C:CCR4-NOT complex"/>
    <property type="evidence" value="ECO:0007669"/>
    <property type="project" value="InterPro"/>
</dbReference>
<sequence length="353" mass="39889">MDSVVVRKVWKENLVKEFELLKVALRSHRMVSIDTEFPGVVYRPPNVDGHDLGKLPPNWNYQVIRDNVNSTNIIQLGLALCDDKGCLPDFGTKSQYVWEFNFKDFDVYNDLQNPESIELLERQGIDFDKNLKEGIDSADFAALMLKSGLLGNHSAFTWVTFHGAYDIAHLMKILIRRPLPYDLTGFMIMVQSIFGKRLFDLKHMMKFCDGLYGGLEKVANALGVQRLAGKSHQAGSDTLLTLQTFKKFLDVYFKEQNNGGLGVRHNGHLLTRMQCVLHGLELNNGFHQSNNAGLKIINPFSHGFHRLNLNSAGLKMITPRQLNSAGLKMINPFSHGFHVINLNLCRQTSAICN</sequence>
<dbReference type="GO" id="GO:0003723">
    <property type="term" value="F:RNA binding"/>
    <property type="evidence" value="ECO:0007669"/>
    <property type="project" value="UniProtKB-KW"/>
</dbReference>
<keyword evidence="14" id="KW-0805">Transcription regulation</keyword>
<protein>
    <recommendedName>
        <fullName evidence="7">poly(A)-specific ribonuclease</fullName>
        <ecNumber evidence="7">3.1.13.4</ecNumber>
    </recommendedName>
</protein>
<keyword evidence="15" id="KW-0804">Transcription</keyword>
<dbReference type="EC" id="3.1.13.4" evidence="7"/>